<dbReference type="InterPro" id="IPR000873">
    <property type="entry name" value="AMP-dep_synth/lig_dom"/>
</dbReference>
<organism evidence="7 8">
    <name type="scientific">Shewanella algae</name>
    <dbReference type="NCBI Taxonomy" id="38313"/>
    <lineage>
        <taxon>Bacteria</taxon>
        <taxon>Pseudomonadati</taxon>
        <taxon>Pseudomonadota</taxon>
        <taxon>Gammaproteobacteria</taxon>
        <taxon>Alteromonadales</taxon>
        <taxon>Shewanellaceae</taxon>
        <taxon>Shewanella</taxon>
    </lineage>
</organism>
<dbReference type="Gene3D" id="3.40.50.12780">
    <property type="entry name" value="N-terminal domain of ligase-like"/>
    <property type="match status" value="1"/>
</dbReference>
<evidence type="ECO:0000313" key="8">
    <source>
        <dbReference type="Proteomes" id="UP000254069"/>
    </source>
</evidence>
<protein>
    <submittedName>
        <fullName evidence="7">2-succinylbenzoate--CoA ligase</fullName>
        <ecNumber evidence="7">6.2.1.26</ecNumber>
    </submittedName>
</protein>
<reference evidence="7 8" key="1">
    <citation type="submission" date="2018-06" db="EMBL/GenBank/DDBJ databases">
        <authorList>
            <consortium name="Pathogen Informatics"/>
            <person name="Doyle S."/>
        </authorList>
    </citation>
    <scope>NUCLEOTIDE SEQUENCE [LARGE SCALE GENOMIC DNA]</scope>
    <source>
        <strain evidence="7 8">NCTC10738</strain>
    </source>
</reference>
<evidence type="ECO:0000256" key="1">
    <source>
        <dbReference type="ARBA" id="ARBA00022428"/>
    </source>
</evidence>
<dbReference type="EMBL" id="UGYO01000001">
    <property type="protein sequence ID" value="SUI58408.1"/>
    <property type="molecule type" value="Genomic_DNA"/>
</dbReference>
<dbReference type="AlphaFoldDB" id="A0A379ZCH4"/>
<sequence length="475" mass="51880">MTYSPLHLSGQQTPDAVALVEGGISHSYQVVSRQVLALGAKLRALGLQRGDKLVCVAANCRELMLLYWACLDLGLLFCPLSPKFPDSQLQELLERLHIRFIWCPDNARNKLWQTRDITRVQADFATLDSTRLDLNSPSTEIATVSADTPLNIILTSGSSGCPKAAVHCLNNHIANANGSRQLIPLASGDAWLLSLPLFHIGGLAILNRCALAAAAVVLPDSKLTMAAQLRRDAITHLSLVATQLQRLLDDSPESLMGVKCLLLGGGAIGQGLLDRLSPLKVKAFTSYGMTEMSSQITTGMARSDGSSGRLLPGRELKIEQGVIWVRGETLFMGYLQPDGSIVKETQDGWFCTKDKGFWSQNGLLHIQGRVDNMFICGGENIQPEEVEAALKRHPAILDAIVFGEDNPEFGLLPAAILRYRGIEVPSEAELTDFLADKLARFKRPRHYYPWPQEVAEGLKVQRKQLIATVSSAAKP</sequence>
<feature type="domain" description="AMP-dependent synthetase/ligase" evidence="5">
    <location>
        <begin position="10"/>
        <end position="335"/>
    </location>
</feature>
<evidence type="ECO:0000259" key="6">
    <source>
        <dbReference type="Pfam" id="PF13193"/>
    </source>
</evidence>
<evidence type="ECO:0000259" key="5">
    <source>
        <dbReference type="Pfam" id="PF00501"/>
    </source>
</evidence>
<dbReference type="RefSeq" id="WP_115389439.1">
    <property type="nucleotide sequence ID" value="NZ_JADZHC010000089.1"/>
</dbReference>
<keyword evidence="2 7" id="KW-0436">Ligase</keyword>
<dbReference type="PANTHER" id="PTHR43201">
    <property type="entry name" value="ACYL-COA SYNTHETASE"/>
    <property type="match status" value="1"/>
</dbReference>
<evidence type="ECO:0000256" key="2">
    <source>
        <dbReference type="ARBA" id="ARBA00022598"/>
    </source>
</evidence>
<dbReference type="InterPro" id="IPR045851">
    <property type="entry name" value="AMP-bd_C_sf"/>
</dbReference>
<feature type="domain" description="AMP-binding enzyme C-terminal" evidence="6">
    <location>
        <begin position="385"/>
        <end position="448"/>
    </location>
</feature>
<dbReference type="GO" id="GO:0031956">
    <property type="term" value="F:medium-chain fatty acid-CoA ligase activity"/>
    <property type="evidence" value="ECO:0007669"/>
    <property type="project" value="TreeGrafter"/>
</dbReference>
<dbReference type="Gene3D" id="3.30.300.30">
    <property type="match status" value="1"/>
</dbReference>
<dbReference type="Pfam" id="PF00501">
    <property type="entry name" value="AMP-binding"/>
    <property type="match status" value="1"/>
</dbReference>
<keyword evidence="4" id="KW-0067">ATP-binding</keyword>
<evidence type="ECO:0000256" key="4">
    <source>
        <dbReference type="ARBA" id="ARBA00022840"/>
    </source>
</evidence>
<keyword evidence="3" id="KW-0547">Nucleotide-binding</keyword>
<keyword evidence="1" id="KW-0474">Menaquinone biosynthesis</keyword>
<dbReference type="EC" id="6.2.1.26" evidence="7"/>
<dbReference type="InterPro" id="IPR010192">
    <property type="entry name" value="MenE"/>
</dbReference>
<dbReference type="GO" id="GO:0006631">
    <property type="term" value="P:fatty acid metabolic process"/>
    <property type="evidence" value="ECO:0007669"/>
    <property type="project" value="TreeGrafter"/>
</dbReference>
<dbReference type="GO" id="GO:0008756">
    <property type="term" value="F:o-succinylbenzoate-CoA ligase activity"/>
    <property type="evidence" value="ECO:0007669"/>
    <property type="project" value="UniProtKB-EC"/>
</dbReference>
<dbReference type="InterPro" id="IPR025110">
    <property type="entry name" value="AMP-bd_C"/>
</dbReference>
<dbReference type="CDD" id="cd17630">
    <property type="entry name" value="OSB_MenE-like"/>
    <property type="match status" value="1"/>
</dbReference>
<evidence type="ECO:0000256" key="3">
    <source>
        <dbReference type="ARBA" id="ARBA00022741"/>
    </source>
</evidence>
<evidence type="ECO:0000313" key="7">
    <source>
        <dbReference type="EMBL" id="SUI58408.1"/>
    </source>
</evidence>
<keyword evidence="8" id="KW-1185">Reference proteome</keyword>
<dbReference type="Pfam" id="PF13193">
    <property type="entry name" value="AMP-binding_C"/>
    <property type="match status" value="1"/>
</dbReference>
<accession>A0A379ZCH4</accession>
<dbReference type="NCBIfam" id="TIGR01923">
    <property type="entry name" value="menE"/>
    <property type="match status" value="1"/>
</dbReference>
<dbReference type="PROSITE" id="PS00455">
    <property type="entry name" value="AMP_BINDING"/>
    <property type="match status" value="1"/>
</dbReference>
<dbReference type="Proteomes" id="UP000254069">
    <property type="component" value="Unassembled WGS sequence"/>
</dbReference>
<dbReference type="GO" id="GO:0005524">
    <property type="term" value="F:ATP binding"/>
    <property type="evidence" value="ECO:0007669"/>
    <property type="project" value="UniProtKB-KW"/>
</dbReference>
<dbReference type="GO" id="GO:0009234">
    <property type="term" value="P:menaquinone biosynthetic process"/>
    <property type="evidence" value="ECO:0007669"/>
    <property type="project" value="UniProtKB-KW"/>
</dbReference>
<dbReference type="SUPFAM" id="SSF56801">
    <property type="entry name" value="Acetyl-CoA synthetase-like"/>
    <property type="match status" value="1"/>
</dbReference>
<dbReference type="InterPro" id="IPR042099">
    <property type="entry name" value="ANL_N_sf"/>
</dbReference>
<dbReference type="PANTHER" id="PTHR43201:SF32">
    <property type="entry name" value="2-SUCCINYLBENZOATE--COA LIGASE, CHLOROPLASTIC_PEROXISOMAL"/>
    <property type="match status" value="1"/>
</dbReference>
<dbReference type="InterPro" id="IPR020845">
    <property type="entry name" value="AMP-binding_CS"/>
</dbReference>
<name>A0A379ZCH4_9GAMM</name>
<gene>
    <name evidence="7" type="primary">menE</name>
    <name evidence="7" type="ORF">NCTC10738_01409</name>
</gene>
<proteinExistence type="predicted"/>